<evidence type="ECO:0000313" key="8">
    <source>
        <dbReference type="EMBL" id="ROV96974.1"/>
    </source>
</evidence>
<dbReference type="GO" id="GO:0005886">
    <property type="term" value="C:plasma membrane"/>
    <property type="evidence" value="ECO:0007669"/>
    <property type="project" value="TreeGrafter"/>
</dbReference>
<dbReference type="InterPro" id="IPR036259">
    <property type="entry name" value="MFS_trans_sf"/>
</dbReference>
<dbReference type="Gene3D" id="1.20.1250.20">
    <property type="entry name" value="MFS general substrate transporter like domains"/>
    <property type="match status" value="1"/>
</dbReference>
<reference evidence="8 9" key="1">
    <citation type="submission" date="2015-09" db="EMBL/GenBank/DDBJ databases">
        <title>Host preference determinants of Valsa canker pathogens revealed by comparative genomics.</title>
        <authorList>
            <person name="Yin Z."/>
            <person name="Huang L."/>
        </authorList>
    </citation>
    <scope>NUCLEOTIDE SEQUENCE [LARGE SCALE GENOMIC DNA]</scope>
    <source>
        <strain evidence="8 9">YSFL</strain>
    </source>
</reference>
<keyword evidence="5 6" id="KW-0472">Membrane</keyword>
<keyword evidence="9" id="KW-1185">Reference proteome</keyword>
<dbReference type="SUPFAM" id="SSF103473">
    <property type="entry name" value="MFS general substrate transporter"/>
    <property type="match status" value="2"/>
</dbReference>
<dbReference type="PANTHER" id="PTHR23502">
    <property type="entry name" value="MAJOR FACILITATOR SUPERFAMILY"/>
    <property type="match status" value="1"/>
</dbReference>
<dbReference type="Gene3D" id="1.20.1720.10">
    <property type="entry name" value="Multidrug resistance protein D"/>
    <property type="match status" value="1"/>
</dbReference>
<protein>
    <recommendedName>
        <fullName evidence="7">Major facilitator superfamily (MFS) profile domain-containing protein</fullName>
    </recommendedName>
</protein>
<dbReference type="InterPro" id="IPR011701">
    <property type="entry name" value="MFS"/>
</dbReference>
<comment type="caution">
    <text evidence="8">The sequence shown here is derived from an EMBL/GenBank/DDBJ whole genome shotgun (WGS) entry which is preliminary data.</text>
</comment>
<evidence type="ECO:0000256" key="2">
    <source>
        <dbReference type="ARBA" id="ARBA00022448"/>
    </source>
</evidence>
<proteinExistence type="predicted"/>
<dbReference type="Pfam" id="PF07690">
    <property type="entry name" value="MFS_1"/>
    <property type="match status" value="1"/>
</dbReference>
<evidence type="ECO:0000256" key="1">
    <source>
        <dbReference type="ARBA" id="ARBA00004141"/>
    </source>
</evidence>
<feature type="transmembrane region" description="Helical" evidence="6">
    <location>
        <begin position="12"/>
        <end position="30"/>
    </location>
</feature>
<organism evidence="8 9">
    <name type="scientific">Cytospora chrysosperma</name>
    <name type="common">Cytospora canker fungus</name>
    <name type="synonym">Sphaeria chrysosperma</name>
    <dbReference type="NCBI Taxonomy" id="252740"/>
    <lineage>
        <taxon>Eukaryota</taxon>
        <taxon>Fungi</taxon>
        <taxon>Dikarya</taxon>
        <taxon>Ascomycota</taxon>
        <taxon>Pezizomycotina</taxon>
        <taxon>Sordariomycetes</taxon>
        <taxon>Sordariomycetidae</taxon>
        <taxon>Diaporthales</taxon>
        <taxon>Cytosporaceae</taxon>
        <taxon>Cytospora</taxon>
    </lineage>
</organism>
<evidence type="ECO:0000256" key="5">
    <source>
        <dbReference type="ARBA" id="ARBA00023136"/>
    </source>
</evidence>
<dbReference type="Proteomes" id="UP000284375">
    <property type="component" value="Unassembled WGS sequence"/>
</dbReference>
<dbReference type="OrthoDB" id="440553at2759"/>
<dbReference type="AlphaFoldDB" id="A0A423W0U2"/>
<sequence>MNVSVQDINLTVTSYLIASGIFPTVTGSVADIYGRRVTLMVSLTAYAAINVGLATQRSFAALFILRMLQSVAISGRVVNRDYRITAKANGMVIDRLGGDDLSAFPIEHARLRTHKYAIAICAPLIAVYGWVLQLKTNMAVPLVLQFLIGYTNQVLYTSLNTLMVDYHPDRSASVQAANNLVRCELAAVGLAVLDIMIRKMGPGWCFVVFAILHGVTLPVLFLLERRGIAWRKRV</sequence>
<feature type="transmembrane region" description="Helical" evidence="6">
    <location>
        <begin position="116"/>
        <end position="132"/>
    </location>
</feature>
<dbReference type="STRING" id="252740.A0A423W0U2"/>
<feature type="transmembrane region" description="Helical" evidence="6">
    <location>
        <begin position="203"/>
        <end position="223"/>
    </location>
</feature>
<keyword evidence="3 6" id="KW-0812">Transmembrane</keyword>
<evidence type="ECO:0000256" key="6">
    <source>
        <dbReference type="SAM" id="Phobius"/>
    </source>
</evidence>
<name>A0A423W0U2_CYTCH</name>
<accession>A0A423W0U2</accession>
<evidence type="ECO:0000256" key="3">
    <source>
        <dbReference type="ARBA" id="ARBA00022692"/>
    </source>
</evidence>
<keyword evidence="4 6" id="KW-1133">Transmembrane helix</keyword>
<dbReference type="EMBL" id="LJZO01000018">
    <property type="protein sequence ID" value="ROV96974.1"/>
    <property type="molecule type" value="Genomic_DNA"/>
</dbReference>
<evidence type="ECO:0000256" key="4">
    <source>
        <dbReference type="ARBA" id="ARBA00022989"/>
    </source>
</evidence>
<gene>
    <name evidence="8" type="ORF">VSDG_04160</name>
</gene>
<dbReference type="InterPro" id="IPR020846">
    <property type="entry name" value="MFS_dom"/>
</dbReference>
<evidence type="ECO:0000259" key="7">
    <source>
        <dbReference type="PROSITE" id="PS50850"/>
    </source>
</evidence>
<keyword evidence="2" id="KW-0813">Transport</keyword>
<feature type="domain" description="Major facilitator superfamily (MFS) profile" evidence="7">
    <location>
        <begin position="1"/>
        <end position="234"/>
    </location>
</feature>
<dbReference type="PANTHER" id="PTHR23502:SF51">
    <property type="entry name" value="QUINIDINE RESISTANCE PROTEIN 1-RELATED"/>
    <property type="match status" value="1"/>
</dbReference>
<dbReference type="PROSITE" id="PS50850">
    <property type="entry name" value="MFS"/>
    <property type="match status" value="1"/>
</dbReference>
<evidence type="ECO:0000313" key="9">
    <source>
        <dbReference type="Proteomes" id="UP000284375"/>
    </source>
</evidence>
<comment type="subcellular location">
    <subcellularLocation>
        <location evidence="1">Membrane</location>
        <topology evidence="1">Multi-pass membrane protein</topology>
    </subcellularLocation>
</comment>
<dbReference type="GO" id="GO:0022857">
    <property type="term" value="F:transmembrane transporter activity"/>
    <property type="evidence" value="ECO:0007669"/>
    <property type="project" value="InterPro"/>
</dbReference>